<organism evidence="1 2">
    <name type="scientific">Panagrolaimus sp. ES5</name>
    <dbReference type="NCBI Taxonomy" id="591445"/>
    <lineage>
        <taxon>Eukaryota</taxon>
        <taxon>Metazoa</taxon>
        <taxon>Ecdysozoa</taxon>
        <taxon>Nematoda</taxon>
        <taxon>Chromadorea</taxon>
        <taxon>Rhabditida</taxon>
        <taxon>Tylenchina</taxon>
        <taxon>Panagrolaimomorpha</taxon>
        <taxon>Panagrolaimoidea</taxon>
        <taxon>Panagrolaimidae</taxon>
        <taxon>Panagrolaimus</taxon>
    </lineage>
</organism>
<name>A0AC34GM80_9BILA</name>
<evidence type="ECO:0000313" key="2">
    <source>
        <dbReference type="WBParaSite" id="ES5_v2.g30713.t1"/>
    </source>
</evidence>
<accession>A0AC34GM80</accession>
<dbReference type="Proteomes" id="UP000887579">
    <property type="component" value="Unplaced"/>
</dbReference>
<protein>
    <submittedName>
        <fullName evidence="2">Uncharacterized protein</fullName>
    </submittedName>
</protein>
<dbReference type="WBParaSite" id="ES5_v2.g30713.t1">
    <property type="protein sequence ID" value="ES5_v2.g30713.t1"/>
    <property type="gene ID" value="ES5_v2.g30713"/>
</dbReference>
<evidence type="ECO:0000313" key="1">
    <source>
        <dbReference type="Proteomes" id="UP000887579"/>
    </source>
</evidence>
<sequence length="141" mass="16269">MIRRTKENIILPSKTRHLTFLSEKNIDTQMKELRDAKEQATKATSGRKIKKKDAHESMMEYYRVTALVKSSAVSSYLKEEYFKNNDVKRKMLIFAHHQVVLDAISSMLVSCDICHIRIDGSTKERTALVEEFQTNEACQVA</sequence>
<reference evidence="2" key="1">
    <citation type="submission" date="2022-11" db="UniProtKB">
        <authorList>
            <consortium name="WormBaseParasite"/>
        </authorList>
    </citation>
    <scope>IDENTIFICATION</scope>
</reference>
<proteinExistence type="predicted"/>